<dbReference type="InterPro" id="IPR027746">
    <property type="entry name" value="TTL"/>
</dbReference>
<proteinExistence type="predicted"/>
<gene>
    <name evidence="2" type="ORF">LPJ64_000141</name>
</gene>
<dbReference type="PANTHER" id="PTHR47551:SF1">
    <property type="entry name" value="TUBULIN--TYROSINE LIGASE PBY1-RELATED"/>
    <property type="match status" value="1"/>
</dbReference>
<dbReference type="Pfam" id="PF01975">
    <property type="entry name" value="SurE"/>
    <property type="match status" value="1"/>
</dbReference>
<evidence type="ECO:0000313" key="3">
    <source>
        <dbReference type="Proteomes" id="UP001145021"/>
    </source>
</evidence>
<protein>
    <recommendedName>
        <fullName evidence="1">Survival protein SurE-like phosphatase/nucleotidase domain-containing protein</fullName>
    </recommendedName>
</protein>
<dbReference type="SUPFAM" id="SSF64167">
    <property type="entry name" value="SurE-like"/>
    <property type="match status" value="1"/>
</dbReference>
<keyword evidence="3" id="KW-1185">Reference proteome</keyword>
<evidence type="ECO:0000259" key="1">
    <source>
        <dbReference type="Pfam" id="PF01975"/>
    </source>
</evidence>
<dbReference type="EMBL" id="JANBOH010000003">
    <property type="protein sequence ID" value="KAJ1648561.1"/>
    <property type="molecule type" value="Genomic_DNA"/>
</dbReference>
<sequence>MDSSKDPKVPTALITNDDGPLSDESPFIETFIRTLQQRLGWKISTCAMASGTLGAAMEAGLLNKRALALSFAFHNHDISSDNVNNASSIACTIIEKLWRSDAWTACNALVFNVNVPLTDDPSPDVFMTMMGRSQFGSLYRKVGDCQHKARRVNPITGLPLSKNTDDDETARKHLRIAVDDGRNSANSKESADKNVTKDTEDDATYVFSASVSVNNETGEGTDMWAVHKPAVSITSLRPKLDTLGNAIVSRNSGKTLD</sequence>
<dbReference type="Gene3D" id="3.40.1210.10">
    <property type="entry name" value="Survival protein SurE-like phosphatase/nucleotidase"/>
    <property type="match status" value="1"/>
</dbReference>
<comment type="caution">
    <text evidence="2">The sequence shown here is derived from an EMBL/GenBank/DDBJ whole genome shotgun (WGS) entry which is preliminary data.</text>
</comment>
<dbReference type="AlphaFoldDB" id="A0A9W7XNH9"/>
<organism evidence="2 3">
    <name type="scientific">Coemansia asiatica</name>
    <dbReference type="NCBI Taxonomy" id="1052880"/>
    <lineage>
        <taxon>Eukaryota</taxon>
        <taxon>Fungi</taxon>
        <taxon>Fungi incertae sedis</taxon>
        <taxon>Zoopagomycota</taxon>
        <taxon>Kickxellomycotina</taxon>
        <taxon>Kickxellomycetes</taxon>
        <taxon>Kickxellales</taxon>
        <taxon>Kickxellaceae</taxon>
        <taxon>Coemansia</taxon>
    </lineage>
</organism>
<dbReference type="InterPro" id="IPR002828">
    <property type="entry name" value="SurE-like_Pase/nucleotidase"/>
</dbReference>
<dbReference type="GO" id="GO:0016787">
    <property type="term" value="F:hydrolase activity"/>
    <property type="evidence" value="ECO:0007669"/>
    <property type="project" value="InterPro"/>
</dbReference>
<reference evidence="2" key="1">
    <citation type="submission" date="2022-07" db="EMBL/GenBank/DDBJ databases">
        <title>Phylogenomic reconstructions and comparative analyses of Kickxellomycotina fungi.</title>
        <authorList>
            <person name="Reynolds N.K."/>
            <person name="Stajich J.E."/>
            <person name="Barry K."/>
            <person name="Grigoriev I.V."/>
            <person name="Crous P."/>
            <person name="Smith M.E."/>
        </authorList>
    </citation>
    <scope>NUCLEOTIDE SEQUENCE</scope>
    <source>
        <strain evidence="2">NBRC 105413</strain>
    </source>
</reference>
<evidence type="ECO:0000313" key="2">
    <source>
        <dbReference type="EMBL" id="KAJ1648561.1"/>
    </source>
</evidence>
<dbReference type="GO" id="GO:0000932">
    <property type="term" value="C:P-body"/>
    <property type="evidence" value="ECO:0007669"/>
    <property type="project" value="TreeGrafter"/>
</dbReference>
<dbReference type="InterPro" id="IPR036523">
    <property type="entry name" value="SurE-like_sf"/>
</dbReference>
<dbReference type="Proteomes" id="UP001145021">
    <property type="component" value="Unassembled WGS sequence"/>
</dbReference>
<accession>A0A9W7XNH9</accession>
<name>A0A9W7XNH9_9FUNG</name>
<feature type="domain" description="Survival protein SurE-like phosphatase/nucleotidase" evidence="1">
    <location>
        <begin position="43"/>
        <end position="134"/>
    </location>
</feature>
<dbReference type="PANTHER" id="PTHR47551">
    <property type="entry name" value="TUBULIN--TYROSINE LIGASE PBY1-RELATED"/>
    <property type="match status" value="1"/>
</dbReference>